<sequence length="164" mass="18414">MECEMAEKRREALIIRMGRAVSRVSGTYAKAEKLMGLNPYLTKVLYALSFEGSITQSEICDAYEMPKQTVNNIAKRLIEKGLAEIRCGDTNHKNKPIALTEDGVAFADHVLTPMLLFEKRVLSDMGEESYERLIALLEQEADSIEWALAQGDLREEAACGIEER</sequence>
<dbReference type="Pfam" id="PF12802">
    <property type="entry name" value="MarR_2"/>
    <property type="match status" value="1"/>
</dbReference>
<dbReference type="GO" id="GO:0003700">
    <property type="term" value="F:DNA-binding transcription factor activity"/>
    <property type="evidence" value="ECO:0007669"/>
    <property type="project" value="InterPro"/>
</dbReference>
<evidence type="ECO:0000313" key="5">
    <source>
        <dbReference type="EMBL" id="PNV65818.1"/>
    </source>
</evidence>
<keyword evidence="2" id="KW-0238">DNA-binding</keyword>
<dbReference type="Gene3D" id="1.10.10.10">
    <property type="entry name" value="Winged helix-like DNA-binding domain superfamily/Winged helix DNA-binding domain"/>
    <property type="match status" value="1"/>
</dbReference>
<evidence type="ECO:0000256" key="2">
    <source>
        <dbReference type="ARBA" id="ARBA00023125"/>
    </source>
</evidence>
<proteinExistence type="predicted"/>
<dbReference type="PROSITE" id="PS50995">
    <property type="entry name" value="HTH_MARR_2"/>
    <property type="match status" value="1"/>
</dbReference>
<reference evidence="5 6" key="1">
    <citation type="journal article" date="2018" name="Int. J. Syst. Evol. Microbiol.">
        <title>Rubneribacter badeniensis gen. nov., sp. nov. and Enteroscipio rubneri gen. nov., sp. nov., new members of the Eggerthellaceae isolated from human faeces.</title>
        <authorList>
            <person name="Danylec N."/>
            <person name="Gobl A."/>
            <person name="Stoll D.A."/>
            <person name="Hetzer B."/>
            <person name="Kulling S.E."/>
            <person name="Huch M."/>
        </authorList>
    </citation>
    <scope>NUCLEOTIDE SEQUENCE [LARGE SCALE GENOMIC DNA]</scope>
    <source>
        <strain evidence="5 6">ResAG-85</strain>
    </source>
</reference>
<organism evidence="5 6">
    <name type="scientific">Rubneribacter badeniensis</name>
    <dbReference type="NCBI Taxonomy" id="2070688"/>
    <lineage>
        <taxon>Bacteria</taxon>
        <taxon>Bacillati</taxon>
        <taxon>Actinomycetota</taxon>
        <taxon>Coriobacteriia</taxon>
        <taxon>Eggerthellales</taxon>
        <taxon>Eggerthellaceae</taxon>
        <taxon>Rubneribacter</taxon>
    </lineage>
</organism>
<dbReference type="RefSeq" id="WP_087197521.1">
    <property type="nucleotide sequence ID" value="NZ_PPEL01000016.1"/>
</dbReference>
<accession>A0A2K2U6I0</accession>
<keyword evidence="6" id="KW-1185">Reference proteome</keyword>
<name>A0A2K2U6I0_9ACTN</name>
<evidence type="ECO:0000313" key="6">
    <source>
        <dbReference type="Proteomes" id="UP000236488"/>
    </source>
</evidence>
<evidence type="ECO:0000256" key="1">
    <source>
        <dbReference type="ARBA" id="ARBA00023015"/>
    </source>
</evidence>
<evidence type="ECO:0000259" key="4">
    <source>
        <dbReference type="PROSITE" id="PS50995"/>
    </source>
</evidence>
<dbReference type="GO" id="GO:0003677">
    <property type="term" value="F:DNA binding"/>
    <property type="evidence" value="ECO:0007669"/>
    <property type="project" value="UniProtKB-KW"/>
</dbReference>
<dbReference type="InterPro" id="IPR036390">
    <property type="entry name" value="WH_DNA-bd_sf"/>
</dbReference>
<dbReference type="SUPFAM" id="SSF46785">
    <property type="entry name" value="Winged helix' DNA-binding domain"/>
    <property type="match status" value="1"/>
</dbReference>
<protein>
    <recommendedName>
        <fullName evidence="4">HTH marR-type domain-containing protein</fullName>
    </recommendedName>
</protein>
<dbReference type="PANTHER" id="PTHR42756">
    <property type="entry name" value="TRANSCRIPTIONAL REGULATOR, MARR"/>
    <property type="match status" value="1"/>
</dbReference>
<feature type="domain" description="HTH marR-type" evidence="4">
    <location>
        <begin position="10"/>
        <end position="142"/>
    </location>
</feature>
<dbReference type="AlphaFoldDB" id="A0A2K2U6I0"/>
<dbReference type="SMART" id="SM00347">
    <property type="entry name" value="HTH_MARR"/>
    <property type="match status" value="1"/>
</dbReference>
<keyword evidence="1" id="KW-0805">Transcription regulation</keyword>
<dbReference type="InterPro" id="IPR000835">
    <property type="entry name" value="HTH_MarR-typ"/>
</dbReference>
<gene>
    <name evidence="5" type="ORF">C2L80_04605</name>
</gene>
<dbReference type="PANTHER" id="PTHR42756:SF1">
    <property type="entry name" value="TRANSCRIPTIONAL REPRESSOR OF EMRAB OPERON"/>
    <property type="match status" value="1"/>
</dbReference>
<dbReference type="Proteomes" id="UP000236488">
    <property type="component" value="Unassembled WGS sequence"/>
</dbReference>
<dbReference type="InterPro" id="IPR036388">
    <property type="entry name" value="WH-like_DNA-bd_sf"/>
</dbReference>
<keyword evidence="3" id="KW-0804">Transcription</keyword>
<evidence type="ECO:0000256" key="3">
    <source>
        <dbReference type="ARBA" id="ARBA00023163"/>
    </source>
</evidence>
<comment type="caution">
    <text evidence="5">The sequence shown here is derived from an EMBL/GenBank/DDBJ whole genome shotgun (WGS) entry which is preliminary data.</text>
</comment>
<dbReference type="EMBL" id="PPEL01000016">
    <property type="protein sequence ID" value="PNV65818.1"/>
    <property type="molecule type" value="Genomic_DNA"/>
</dbReference>